<feature type="non-terminal residue" evidence="1">
    <location>
        <position position="1"/>
    </location>
</feature>
<evidence type="ECO:0000313" key="1">
    <source>
        <dbReference type="EMBL" id="CAG8805626.1"/>
    </source>
</evidence>
<organism evidence="1 2">
    <name type="scientific">Racocetra persica</name>
    <dbReference type="NCBI Taxonomy" id="160502"/>
    <lineage>
        <taxon>Eukaryota</taxon>
        <taxon>Fungi</taxon>
        <taxon>Fungi incertae sedis</taxon>
        <taxon>Mucoromycota</taxon>
        <taxon>Glomeromycotina</taxon>
        <taxon>Glomeromycetes</taxon>
        <taxon>Diversisporales</taxon>
        <taxon>Gigasporaceae</taxon>
        <taxon>Racocetra</taxon>
    </lineage>
</organism>
<comment type="caution">
    <text evidence="1">The sequence shown here is derived from an EMBL/GenBank/DDBJ whole genome shotgun (WGS) entry which is preliminary data.</text>
</comment>
<sequence length="50" mass="5654">DPIFQDREIVQFELSTDIADSNIKGDTNMDFDPEDLVDTVLSVKLALEIK</sequence>
<protein>
    <submittedName>
        <fullName evidence="1">1186_t:CDS:1</fullName>
    </submittedName>
</protein>
<proteinExistence type="predicted"/>
<keyword evidence="2" id="KW-1185">Reference proteome</keyword>
<evidence type="ECO:0000313" key="2">
    <source>
        <dbReference type="Proteomes" id="UP000789920"/>
    </source>
</evidence>
<reference evidence="1" key="1">
    <citation type="submission" date="2021-06" db="EMBL/GenBank/DDBJ databases">
        <authorList>
            <person name="Kallberg Y."/>
            <person name="Tangrot J."/>
            <person name="Rosling A."/>
        </authorList>
    </citation>
    <scope>NUCLEOTIDE SEQUENCE</scope>
    <source>
        <strain evidence="1">MA461A</strain>
    </source>
</reference>
<accession>A0ACA9RQY1</accession>
<gene>
    <name evidence="1" type="ORF">RPERSI_LOCUS21974</name>
</gene>
<name>A0ACA9RQY1_9GLOM</name>
<dbReference type="Proteomes" id="UP000789920">
    <property type="component" value="Unassembled WGS sequence"/>
</dbReference>
<dbReference type="EMBL" id="CAJVQC010065541">
    <property type="protein sequence ID" value="CAG8805626.1"/>
    <property type="molecule type" value="Genomic_DNA"/>
</dbReference>